<name>A0A915CRX0_9BILA</name>
<organism evidence="1 2">
    <name type="scientific">Ditylenchus dipsaci</name>
    <dbReference type="NCBI Taxonomy" id="166011"/>
    <lineage>
        <taxon>Eukaryota</taxon>
        <taxon>Metazoa</taxon>
        <taxon>Ecdysozoa</taxon>
        <taxon>Nematoda</taxon>
        <taxon>Chromadorea</taxon>
        <taxon>Rhabditida</taxon>
        <taxon>Tylenchina</taxon>
        <taxon>Tylenchomorpha</taxon>
        <taxon>Sphaerularioidea</taxon>
        <taxon>Anguinidae</taxon>
        <taxon>Anguininae</taxon>
        <taxon>Ditylenchus</taxon>
    </lineage>
</organism>
<dbReference type="WBParaSite" id="jg11966">
    <property type="protein sequence ID" value="jg11966"/>
    <property type="gene ID" value="jg11966"/>
</dbReference>
<protein>
    <submittedName>
        <fullName evidence="2">Uncharacterized protein</fullName>
    </submittedName>
</protein>
<proteinExistence type="predicted"/>
<sequence length="202" mass="23085">MKDADAFRELEFKFGWKVEEMTSDEKFEMLSEIVGVLNRNGLNKDSKLAKDRLCDSETTIACVKAILSSIKACVKTEEEHAIELWIYHYSSETFKYANQIFYCDHSKKNRPGNFQCEANMRIRYGKDLSAPSLALIQTTGVHDHKSLKDNGLSSPIKNSINEKDEPCRGMTARMIQQKLQTEPCVSGLQLPTIKQIQNQKSW</sequence>
<evidence type="ECO:0000313" key="2">
    <source>
        <dbReference type="WBParaSite" id="jg11966"/>
    </source>
</evidence>
<dbReference type="Proteomes" id="UP000887574">
    <property type="component" value="Unplaced"/>
</dbReference>
<evidence type="ECO:0000313" key="1">
    <source>
        <dbReference type="Proteomes" id="UP000887574"/>
    </source>
</evidence>
<accession>A0A915CRX0</accession>
<keyword evidence="1" id="KW-1185">Reference proteome</keyword>
<reference evidence="2" key="1">
    <citation type="submission" date="2022-11" db="UniProtKB">
        <authorList>
            <consortium name="WormBaseParasite"/>
        </authorList>
    </citation>
    <scope>IDENTIFICATION</scope>
</reference>
<dbReference type="AlphaFoldDB" id="A0A915CRX0"/>